<dbReference type="Pfam" id="PF01074">
    <property type="entry name" value="Glyco_hydro_38N"/>
    <property type="match status" value="1"/>
</dbReference>
<dbReference type="InterPro" id="IPR027291">
    <property type="entry name" value="Glyco_hydro_38_N_sf"/>
</dbReference>
<evidence type="ECO:0000259" key="2">
    <source>
        <dbReference type="Pfam" id="PF01074"/>
    </source>
</evidence>
<sequence length="752" mass="84368">MPTRRDLLKSTLLSAVPAVAAAAPAGGIRHIDIIHHSHTDVGYTDMPSVCRDLQVRFLDAALETCMRNPHFHWTCEATLTVDDWWKGAAPARRDQLVKVVQSGQMDVCAMPFNQTPFMNAAQWKQALDWLPNQVQRDLRISVAMQNDVNGMPRAGALLLLDRNIHHLLMGINADMGGPPFRRPSAFLWKMPDGRKMFVWLGDHYGTAYSYFEPKNWQHGQAKGATTTLRPPYAGDHLKVDEDSLRAAHAHLTKRLEKLAADGYSYQRLLLSYTNQWRYDNDPPFPPLAPFIDAWNKLGLQPTLRFTTATQAVKDMEAELGSNVQIHEGEWTDWWANGDASGPREVAASRVAKRQLDAVFSPVWGEPTKRILRRSAEMYKDLCLFDEHTWGANISVSQPDALDTIAQFTEKALLAYRPMGHSEWLLGQRARTHFCGKPAGLYAVNTAPLPYTGWVRFPGIDRAAAWVNNLPARAATVIGAAAPEASDKVELRLDPSGWPQSARWPGMTESLFASGLGDILTVFIKPPFKRSSSMHPARLDRLEATYGQTKEEKTAYTRIFTQPIVHPSFATASRRLEVFRDQPRATLTVRFDRISNTAPEVIYMMTELPLKGALPRFSTGGVPYTPFTDQLPGSCRDYFAIDSWAHYQSPAGHWLWVTKDAPLVSVGGPHTWQRIQEKPADPERLWTMLLDSFWHTNFVANSHGVMEFQFELAWSQQAPDAPATAETLLSTPIVVDHPAVEACPELMKSLFTT</sequence>
<accession>A0A7S7SL54</accession>
<evidence type="ECO:0000313" key="4">
    <source>
        <dbReference type="Proteomes" id="UP000593892"/>
    </source>
</evidence>
<dbReference type="Proteomes" id="UP000593892">
    <property type="component" value="Chromosome"/>
</dbReference>
<dbReference type="KEGG" id="pfer:IRI77_00425"/>
<gene>
    <name evidence="3" type="ORF">IRI77_00425</name>
</gene>
<keyword evidence="4" id="KW-1185">Reference proteome</keyword>
<dbReference type="AlphaFoldDB" id="A0A7S7SL54"/>
<dbReference type="Gene3D" id="3.20.110.10">
    <property type="entry name" value="Glycoside hydrolase 38, N terminal domain"/>
    <property type="match status" value="1"/>
</dbReference>
<dbReference type="SUPFAM" id="SSF88713">
    <property type="entry name" value="Glycoside hydrolase/deacetylase"/>
    <property type="match status" value="1"/>
</dbReference>
<dbReference type="InterPro" id="IPR006311">
    <property type="entry name" value="TAT_signal"/>
</dbReference>
<dbReference type="GO" id="GO:0006013">
    <property type="term" value="P:mannose metabolic process"/>
    <property type="evidence" value="ECO:0007669"/>
    <property type="project" value="InterPro"/>
</dbReference>
<evidence type="ECO:0000256" key="1">
    <source>
        <dbReference type="SAM" id="SignalP"/>
    </source>
</evidence>
<reference evidence="3 4" key="1">
    <citation type="submission" date="2020-10" db="EMBL/GenBank/DDBJ databases">
        <title>Complete genome sequence of Paludibaculum fermentans P105T, a facultatively anaerobic acidobacterium capable of dissimilatory Fe(III) reduction.</title>
        <authorList>
            <person name="Dedysh S.N."/>
            <person name="Beletsky A.V."/>
            <person name="Kulichevskaya I.S."/>
            <person name="Mardanov A.V."/>
            <person name="Ravin N.V."/>
        </authorList>
    </citation>
    <scope>NUCLEOTIDE SEQUENCE [LARGE SCALE GENOMIC DNA]</scope>
    <source>
        <strain evidence="3 4">P105</strain>
    </source>
</reference>
<dbReference type="InterPro" id="IPR000602">
    <property type="entry name" value="Glyco_hydro_38_N"/>
</dbReference>
<evidence type="ECO:0000313" key="3">
    <source>
        <dbReference type="EMBL" id="QOY88463.1"/>
    </source>
</evidence>
<dbReference type="RefSeq" id="WP_194450125.1">
    <property type="nucleotide sequence ID" value="NZ_CP063849.1"/>
</dbReference>
<dbReference type="EMBL" id="CP063849">
    <property type="protein sequence ID" value="QOY88463.1"/>
    <property type="molecule type" value="Genomic_DNA"/>
</dbReference>
<dbReference type="PROSITE" id="PS51318">
    <property type="entry name" value="TAT"/>
    <property type="match status" value="1"/>
</dbReference>
<dbReference type="CDD" id="cd10791">
    <property type="entry name" value="GH38N_AMII_like_1"/>
    <property type="match status" value="1"/>
</dbReference>
<name>A0A7S7SL54_PALFE</name>
<protein>
    <recommendedName>
        <fullName evidence="2">Glycoside hydrolase family 38 N-terminal domain-containing protein</fullName>
    </recommendedName>
</protein>
<feature type="chain" id="PRO_5032330075" description="Glycoside hydrolase family 38 N-terminal domain-containing protein" evidence="1">
    <location>
        <begin position="23"/>
        <end position="752"/>
    </location>
</feature>
<keyword evidence="1" id="KW-0732">Signal</keyword>
<dbReference type="GO" id="GO:0004559">
    <property type="term" value="F:alpha-mannosidase activity"/>
    <property type="evidence" value="ECO:0007669"/>
    <property type="project" value="InterPro"/>
</dbReference>
<feature type="domain" description="Glycoside hydrolase family 38 N-terminal" evidence="2">
    <location>
        <begin position="31"/>
        <end position="317"/>
    </location>
</feature>
<feature type="signal peptide" evidence="1">
    <location>
        <begin position="1"/>
        <end position="22"/>
    </location>
</feature>
<organism evidence="3 4">
    <name type="scientific">Paludibaculum fermentans</name>
    <dbReference type="NCBI Taxonomy" id="1473598"/>
    <lineage>
        <taxon>Bacteria</taxon>
        <taxon>Pseudomonadati</taxon>
        <taxon>Acidobacteriota</taxon>
        <taxon>Terriglobia</taxon>
        <taxon>Bryobacterales</taxon>
        <taxon>Bryobacteraceae</taxon>
        <taxon>Paludibaculum</taxon>
    </lineage>
</organism>
<dbReference type="InterPro" id="IPR011330">
    <property type="entry name" value="Glyco_hydro/deAcase_b/a-brl"/>
</dbReference>
<proteinExistence type="predicted"/>